<dbReference type="AlphaFoldDB" id="A0A672R4H7"/>
<organism evidence="5 6">
    <name type="scientific">Sinocyclocheilus grahami</name>
    <name type="common">Dianchi golden-line fish</name>
    <name type="synonym">Barbus grahami</name>
    <dbReference type="NCBI Taxonomy" id="75366"/>
    <lineage>
        <taxon>Eukaryota</taxon>
        <taxon>Metazoa</taxon>
        <taxon>Chordata</taxon>
        <taxon>Craniata</taxon>
        <taxon>Vertebrata</taxon>
        <taxon>Euteleostomi</taxon>
        <taxon>Actinopterygii</taxon>
        <taxon>Neopterygii</taxon>
        <taxon>Teleostei</taxon>
        <taxon>Ostariophysi</taxon>
        <taxon>Cypriniformes</taxon>
        <taxon>Cyprinidae</taxon>
        <taxon>Cyprininae</taxon>
        <taxon>Sinocyclocheilus</taxon>
    </lineage>
</organism>
<dbReference type="Ensembl" id="ENSSGRT00000088879.1">
    <property type="protein sequence ID" value="ENSSGRP00000083451.1"/>
    <property type="gene ID" value="ENSSGRG00000042158.1"/>
</dbReference>
<feature type="signal peptide" evidence="2">
    <location>
        <begin position="1"/>
        <end position="20"/>
    </location>
</feature>
<dbReference type="GO" id="GO:0032438">
    <property type="term" value="P:melanosome organization"/>
    <property type="evidence" value="ECO:0007669"/>
    <property type="project" value="TreeGrafter"/>
</dbReference>
<name>A0A672R4H7_SINGR</name>
<feature type="domain" description="PKAT KLD" evidence="3">
    <location>
        <begin position="373"/>
        <end position="424"/>
    </location>
</feature>
<dbReference type="InterPro" id="IPR046846">
    <property type="entry name" value="PKAT_KLD"/>
</dbReference>
<evidence type="ECO:0000259" key="4">
    <source>
        <dbReference type="Pfam" id="PF26141"/>
    </source>
</evidence>
<feature type="domain" description="PMEL/NMB N-terminal" evidence="4">
    <location>
        <begin position="21"/>
        <end position="88"/>
    </location>
</feature>
<protein>
    <submittedName>
        <fullName evidence="5">Melanocyte protein PMEL-like</fullName>
    </submittedName>
</protein>
<evidence type="ECO:0000256" key="1">
    <source>
        <dbReference type="SAM" id="Phobius"/>
    </source>
</evidence>
<keyword evidence="1" id="KW-0812">Transmembrane</keyword>
<evidence type="ECO:0000259" key="3">
    <source>
        <dbReference type="Pfam" id="PF20433"/>
    </source>
</evidence>
<dbReference type="Pfam" id="PF26141">
    <property type="entry name" value="PMEL_NMB_N"/>
    <property type="match status" value="1"/>
</dbReference>
<evidence type="ECO:0000313" key="6">
    <source>
        <dbReference type="Proteomes" id="UP000472262"/>
    </source>
</evidence>
<dbReference type="PANTHER" id="PTHR11861">
    <property type="entry name" value="MELANOCYTE PROTEIN PMEL 17-RELATED"/>
    <property type="match status" value="1"/>
</dbReference>
<feature type="transmembrane region" description="Helical" evidence="1">
    <location>
        <begin position="454"/>
        <end position="475"/>
    </location>
</feature>
<reference evidence="5" key="1">
    <citation type="submission" date="2025-08" db="UniProtKB">
        <authorList>
            <consortium name="Ensembl"/>
        </authorList>
    </citation>
    <scope>IDENTIFICATION</scope>
</reference>
<keyword evidence="2" id="KW-0732">Signal</keyword>
<accession>A0A672R4H7</accession>
<evidence type="ECO:0000256" key="2">
    <source>
        <dbReference type="SAM" id="SignalP"/>
    </source>
</evidence>
<keyword evidence="6" id="KW-1185">Reference proteome</keyword>
<dbReference type="PANTHER" id="PTHR11861:SF1">
    <property type="entry name" value="MELANOCYTE PROTEIN PMEL"/>
    <property type="match status" value="1"/>
</dbReference>
<proteinExistence type="predicted"/>
<dbReference type="InterPro" id="IPR059017">
    <property type="entry name" value="PMEL_NMB_N"/>
</dbReference>
<dbReference type="InterPro" id="IPR045219">
    <property type="entry name" value="PKAT"/>
</dbReference>
<keyword evidence="1" id="KW-0472">Membrane</keyword>
<reference evidence="5" key="2">
    <citation type="submission" date="2025-09" db="UniProtKB">
        <authorList>
            <consortium name="Ensembl"/>
        </authorList>
    </citation>
    <scope>IDENTIFICATION</scope>
</reference>
<keyword evidence="1" id="KW-1133">Transmembrane helix</keyword>
<gene>
    <name evidence="5" type="primary">LOC107562239</name>
</gene>
<dbReference type="GO" id="GO:0042470">
    <property type="term" value="C:melanosome"/>
    <property type="evidence" value="ECO:0007669"/>
    <property type="project" value="TreeGrafter"/>
</dbReference>
<dbReference type="GO" id="GO:0005886">
    <property type="term" value="C:plasma membrane"/>
    <property type="evidence" value="ECO:0007669"/>
    <property type="project" value="TreeGrafter"/>
</dbReference>
<evidence type="ECO:0000313" key="5">
    <source>
        <dbReference type="Ensembl" id="ENSSGRP00000083451.1"/>
    </source>
</evidence>
<dbReference type="Pfam" id="PF20433">
    <property type="entry name" value="PKAT_KLD"/>
    <property type="match status" value="1"/>
</dbReference>
<dbReference type="Proteomes" id="UP000472262">
    <property type="component" value="Unassembled WGS sequence"/>
</dbReference>
<feature type="chain" id="PRO_5025392522" evidence="2">
    <location>
        <begin position="21"/>
        <end position="525"/>
    </location>
</feature>
<sequence length="525" mass="56251">MKTLLFIFIILESKTRIAHYRSWNSQMYPVWRDGDPRYRDCWKGGEVTFEVRSDSPTLTGAKATFNIDVGFPQNQTVLPDGQVVYTNFHNTIHLHYTYKTYLTTGSFRPQVVLMAAISTGCQLSPTPAATVVPPVPVTDETTAVENIVLTVSPQLVDVAPTAEEGVADDVTVVANDLAVSAIDTEAKLDNTGQEVPTVAGDTAVAEADNTAAVMLATPTAVEAEPATEVPVADMDPERDEIIINLAATAVVTDIVASVLPAIEDIEAVNETVAGVNEATETINGLTSISEATVSELEAELVAGTEATQAALVIAKRQAPEMPAETNCMIYRYGSFSTTLTVVQGIESVEIVEVNNVVILATELEQNAVDLTVTCQGSLPNQVCTVVSDADCTSPVQALQCNAVTPTSECQMVLRQFFNNSGTFCINVSLTNDVSLAVTSAKLSVAIDTNSSRNMAGATLGVLFFICAVGAIAFTYKRFKEYHPLRHYNASSSFSSGRSSVPLMLWNFLSRRSTAESRPLLLGRVV</sequence>